<sequence>MFVVVDRRCCGLLAFTKILNFLSRGGGSKYRSERPPPRNKVGWFWDFEIWWVERTMLSTFVLSIIFSAKEGEGGGVWCCCGGSKVLTGFSFTKILDPFATVRCLCVIEGRCVWAAPIYGWYVW</sequence>
<keyword evidence="1" id="KW-1185">Reference proteome</keyword>
<reference evidence="2" key="1">
    <citation type="submission" date="2022-11" db="UniProtKB">
        <authorList>
            <consortium name="WormBaseParasite"/>
        </authorList>
    </citation>
    <scope>IDENTIFICATION</scope>
</reference>
<organism evidence="1 2">
    <name type="scientific">Meloidogyne incognita</name>
    <name type="common">Southern root-knot nematode worm</name>
    <name type="synonym">Oxyuris incognita</name>
    <dbReference type="NCBI Taxonomy" id="6306"/>
    <lineage>
        <taxon>Eukaryota</taxon>
        <taxon>Metazoa</taxon>
        <taxon>Ecdysozoa</taxon>
        <taxon>Nematoda</taxon>
        <taxon>Chromadorea</taxon>
        <taxon>Rhabditida</taxon>
        <taxon>Tylenchina</taxon>
        <taxon>Tylenchomorpha</taxon>
        <taxon>Tylenchoidea</taxon>
        <taxon>Meloidogynidae</taxon>
        <taxon>Meloidogyninae</taxon>
        <taxon>Meloidogyne</taxon>
        <taxon>Meloidogyne incognita group</taxon>
    </lineage>
</organism>
<dbReference type="AlphaFoldDB" id="A0A914M7D1"/>
<evidence type="ECO:0000313" key="1">
    <source>
        <dbReference type="Proteomes" id="UP000887563"/>
    </source>
</evidence>
<accession>A0A914M7D1</accession>
<dbReference type="Proteomes" id="UP000887563">
    <property type="component" value="Unplaced"/>
</dbReference>
<proteinExistence type="predicted"/>
<dbReference type="WBParaSite" id="Minc3s01385g23365">
    <property type="protein sequence ID" value="Minc3s01385g23365"/>
    <property type="gene ID" value="Minc3s01385g23365"/>
</dbReference>
<protein>
    <submittedName>
        <fullName evidence="2">Candidate secreted effector</fullName>
    </submittedName>
</protein>
<evidence type="ECO:0000313" key="2">
    <source>
        <dbReference type="WBParaSite" id="Minc3s01385g23365"/>
    </source>
</evidence>
<name>A0A914M7D1_MELIC</name>